<dbReference type="UniPathway" id="UPA00042">
    <property type="reaction ID" value="UER00497"/>
</dbReference>
<dbReference type="InterPro" id="IPR011079">
    <property type="entry name" value="Ala_racemase_C"/>
</dbReference>
<dbReference type="PANTHER" id="PTHR30511">
    <property type="entry name" value="ALANINE RACEMASE"/>
    <property type="match status" value="1"/>
</dbReference>
<feature type="binding site" evidence="5 7">
    <location>
        <position position="310"/>
    </location>
    <ligand>
        <name>substrate</name>
    </ligand>
</feature>
<dbReference type="SMART" id="SM01005">
    <property type="entry name" value="Ala_racemase_C"/>
    <property type="match status" value="1"/>
</dbReference>
<accession>A0A239SM32</accession>
<comment type="cofactor">
    <cofactor evidence="2 5 6">
        <name>pyridoxal 5'-phosphate</name>
        <dbReference type="ChEBI" id="CHEBI:597326"/>
    </cofactor>
</comment>
<feature type="active site" description="Proton acceptor; specific for L-alanine" evidence="5">
    <location>
        <position position="263"/>
    </location>
</feature>
<evidence type="ECO:0000256" key="3">
    <source>
        <dbReference type="ARBA" id="ARBA00022898"/>
    </source>
</evidence>
<dbReference type="GO" id="GO:0008784">
    <property type="term" value="F:alanine racemase activity"/>
    <property type="evidence" value="ECO:0007669"/>
    <property type="project" value="UniProtKB-UniRule"/>
</dbReference>
<reference evidence="9 10" key="1">
    <citation type="submission" date="2017-06" db="EMBL/GenBank/DDBJ databases">
        <authorList>
            <consortium name="Pathogen Informatics"/>
        </authorList>
    </citation>
    <scope>NUCLEOTIDE SEQUENCE [LARGE SCALE GENOMIC DNA]</scope>
    <source>
        <strain evidence="9 10">NCTC13788</strain>
    </source>
</reference>
<dbReference type="PRINTS" id="PR00992">
    <property type="entry name" value="ALARACEMASE"/>
</dbReference>
<dbReference type="Gene3D" id="3.20.20.10">
    <property type="entry name" value="Alanine racemase"/>
    <property type="match status" value="1"/>
</dbReference>
<dbReference type="NCBIfam" id="TIGR00492">
    <property type="entry name" value="alr"/>
    <property type="match status" value="1"/>
</dbReference>
<evidence type="ECO:0000313" key="9">
    <source>
        <dbReference type="EMBL" id="SNU86490.1"/>
    </source>
</evidence>
<dbReference type="PROSITE" id="PS00395">
    <property type="entry name" value="ALANINE_RACEMASE"/>
    <property type="match status" value="1"/>
</dbReference>
<organism evidence="9 10">
    <name type="scientific">Streptococcus merionis</name>
    <dbReference type="NCBI Taxonomy" id="400065"/>
    <lineage>
        <taxon>Bacteria</taxon>
        <taxon>Bacillati</taxon>
        <taxon>Bacillota</taxon>
        <taxon>Bacilli</taxon>
        <taxon>Lactobacillales</taxon>
        <taxon>Streptococcaceae</taxon>
        <taxon>Streptococcus</taxon>
    </lineage>
</organism>
<dbReference type="Pfam" id="PF01168">
    <property type="entry name" value="Ala_racemase_N"/>
    <property type="match status" value="1"/>
</dbReference>
<dbReference type="Pfam" id="PF00842">
    <property type="entry name" value="Ala_racemase_C"/>
    <property type="match status" value="1"/>
</dbReference>
<feature type="domain" description="Alanine racemase C-terminal" evidence="8">
    <location>
        <begin position="242"/>
        <end position="367"/>
    </location>
</feature>
<dbReference type="CDD" id="cd00430">
    <property type="entry name" value="PLPDE_III_AR"/>
    <property type="match status" value="1"/>
</dbReference>
<dbReference type="GO" id="GO:0030170">
    <property type="term" value="F:pyridoxal phosphate binding"/>
    <property type="evidence" value="ECO:0007669"/>
    <property type="project" value="UniProtKB-UniRule"/>
</dbReference>
<comment type="catalytic activity">
    <reaction evidence="1 5">
        <text>L-alanine = D-alanine</text>
        <dbReference type="Rhea" id="RHEA:20249"/>
        <dbReference type="ChEBI" id="CHEBI:57416"/>
        <dbReference type="ChEBI" id="CHEBI:57972"/>
        <dbReference type="EC" id="5.1.1.1"/>
    </reaction>
</comment>
<evidence type="ECO:0000313" key="10">
    <source>
        <dbReference type="Proteomes" id="UP000215185"/>
    </source>
</evidence>
<dbReference type="InterPro" id="IPR001608">
    <property type="entry name" value="Ala_racemase_N"/>
</dbReference>
<feature type="modified residue" description="N6-(pyridoxal phosphate)lysine" evidence="5 6">
    <location>
        <position position="40"/>
    </location>
</feature>
<dbReference type="Proteomes" id="UP000215185">
    <property type="component" value="Chromosome 1"/>
</dbReference>
<dbReference type="FunFam" id="3.20.20.10:FF:000002">
    <property type="entry name" value="Alanine racemase"/>
    <property type="match status" value="1"/>
</dbReference>
<evidence type="ECO:0000256" key="6">
    <source>
        <dbReference type="PIRSR" id="PIRSR600821-50"/>
    </source>
</evidence>
<evidence type="ECO:0000256" key="5">
    <source>
        <dbReference type="HAMAP-Rule" id="MF_01201"/>
    </source>
</evidence>
<dbReference type="eggNOG" id="COG0787">
    <property type="taxonomic scope" value="Bacteria"/>
</dbReference>
<keyword evidence="3 5" id="KW-0663">Pyridoxal phosphate</keyword>
<dbReference type="InterPro" id="IPR000821">
    <property type="entry name" value="Ala_racemase"/>
</dbReference>
<name>A0A239SM32_9STRE</name>
<dbReference type="KEGG" id="smen:SAMEA4412692_0252"/>
<sequence length="368" mass="40737">MNSAWHRPTVAVITLENIKYNLRQVMNRLPEKTQAWAVVKANAYGHGAVEVARALQDDVAGFCLSNIDEAIELREAGITSPLLVLGVMPTESVLLALEYNIAVTVASQEWLDKLLASDSRFAGLKVHLKVDTGMGRIGFRDSREITLAVENLLEAGMVFSGIFTHFATADEKDNHQFQKQLHLFEEIVAKLPQQPTIVHASNSATAIWHEDTVFDAVRLGDILYGLNPSGTTLELPFELKPALGLTSELIHVKKVPIGATVGYGATYQTSAQEWIGTLPIGYADGLTRDMQGFRVLVDGQFCEIVGRVSMDQTTVRLPKYYPLGTRVTLLGSEGDRQISVQDWADYRGTINYEVTCLLSDRIARRYKD</sequence>
<gene>
    <name evidence="9" type="primary">alr</name>
    <name evidence="9" type="ORF">SAMEA4412692_00252</name>
</gene>
<comment type="pathway">
    <text evidence="5">Amino-acid biosynthesis; D-alanine biosynthesis; D-alanine from L-alanine: step 1/1.</text>
</comment>
<evidence type="ECO:0000256" key="1">
    <source>
        <dbReference type="ARBA" id="ARBA00000316"/>
    </source>
</evidence>
<dbReference type="STRING" id="1123308.GCA_000380085_00581"/>
<evidence type="ECO:0000256" key="2">
    <source>
        <dbReference type="ARBA" id="ARBA00001933"/>
    </source>
</evidence>
<dbReference type="GO" id="GO:0030632">
    <property type="term" value="P:D-alanine biosynthetic process"/>
    <property type="evidence" value="ECO:0007669"/>
    <property type="project" value="UniProtKB-UniRule"/>
</dbReference>
<dbReference type="Gene3D" id="2.40.37.10">
    <property type="entry name" value="Lyase, Ornithine Decarboxylase, Chain A, domain 1"/>
    <property type="match status" value="1"/>
</dbReference>
<dbReference type="PANTHER" id="PTHR30511:SF0">
    <property type="entry name" value="ALANINE RACEMASE, CATABOLIC-RELATED"/>
    <property type="match status" value="1"/>
</dbReference>
<evidence type="ECO:0000256" key="7">
    <source>
        <dbReference type="PIRSR" id="PIRSR600821-52"/>
    </source>
</evidence>
<dbReference type="InterPro" id="IPR009006">
    <property type="entry name" value="Ala_racemase/Decarboxylase_C"/>
</dbReference>
<dbReference type="HAMAP" id="MF_01201">
    <property type="entry name" value="Ala_racemase"/>
    <property type="match status" value="1"/>
</dbReference>
<dbReference type="GO" id="GO:0009252">
    <property type="term" value="P:peptidoglycan biosynthetic process"/>
    <property type="evidence" value="ECO:0007669"/>
    <property type="project" value="TreeGrafter"/>
</dbReference>
<comment type="similarity">
    <text evidence="5">Belongs to the alanine racemase family.</text>
</comment>
<dbReference type="FunFam" id="2.40.37.10:FF:000006">
    <property type="entry name" value="Alanine racemase"/>
    <property type="match status" value="1"/>
</dbReference>
<dbReference type="OrthoDB" id="9813814at2"/>
<feature type="binding site" evidence="5 7">
    <location>
        <position position="136"/>
    </location>
    <ligand>
        <name>substrate</name>
    </ligand>
</feature>
<keyword evidence="4 5" id="KW-0413">Isomerase</keyword>
<keyword evidence="10" id="KW-1185">Reference proteome</keyword>
<dbReference type="InterPro" id="IPR020622">
    <property type="entry name" value="Ala_racemase_pyridoxalP-BS"/>
</dbReference>
<protein>
    <recommendedName>
        <fullName evidence="5">Alanine racemase</fullName>
        <ecNumber evidence="5">5.1.1.1</ecNumber>
    </recommendedName>
</protein>
<dbReference type="EMBL" id="LT906439">
    <property type="protein sequence ID" value="SNU86490.1"/>
    <property type="molecule type" value="Genomic_DNA"/>
</dbReference>
<proteinExistence type="inferred from homology"/>
<dbReference type="RefSeq" id="WP_018373149.1">
    <property type="nucleotide sequence ID" value="NZ_LT906439.1"/>
</dbReference>
<dbReference type="EC" id="5.1.1.1" evidence="5"/>
<evidence type="ECO:0000259" key="8">
    <source>
        <dbReference type="SMART" id="SM01005"/>
    </source>
</evidence>
<dbReference type="GO" id="GO:0005829">
    <property type="term" value="C:cytosol"/>
    <property type="evidence" value="ECO:0007669"/>
    <property type="project" value="TreeGrafter"/>
</dbReference>
<feature type="active site" description="Proton acceptor; specific for D-alanine" evidence="5">
    <location>
        <position position="40"/>
    </location>
</feature>
<comment type="function">
    <text evidence="5">Catalyzes the interconversion of L-alanine and D-alanine. May also act on other amino acids.</text>
</comment>
<dbReference type="SUPFAM" id="SSF50621">
    <property type="entry name" value="Alanine racemase C-terminal domain-like"/>
    <property type="match status" value="1"/>
</dbReference>
<dbReference type="SUPFAM" id="SSF51419">
    <property type="entry name" value="PLP-binding barrel"/>
    <property type="match status" value="1"/>
</dbReference>
<dbReference type="AlphaFoldDB" id="A0A239SM32"/>
<evidence type="ECO:0000256" key="4">
    <source>
        <dbReference type="ARBA" id="ARBA00023235"/>
    </source>
</evidence>
<dbReference type="InterPro" id="IPR029066">
    <property type="entry name" value="PLP-binding_barrel"/>
</dbReference>